<dbReference type="InterPro" id="IPR011065">
    <property type="entry name" value="Kunitz_inhibitor_STI-like_sf"/>
</dbReference>
<accession>A0A0K9Q3K0</accession>
<dbReference type="Proteomes" id="UP000036987">
    <property type="component" value="Unassembled WGS sequence"/>
</dbReference>
<name>A0A0K9Q3K0_ZOSMR</name>
<dbReference type="STRING" id="29655.A0A0K9Q3K0"/>
<evidence type="ECO:0000313" key="2">
    <source>
        <dbReference type="EMBL" id="KMZ75087.1"/>
    </source>
</evidence>
<dbReference type="InterPro" id="IPR002160">
    <property type="entry name" value="Prot_inh_Kunz-lg"/>
</dbReference>
<dbReference type="Pfam" id="PF00197">
    <property type="entry name" value="Kunitz_legume"/>
    <property type="match status" value="1"/>
</dbReference>
<dbReference type="OMA" id="DLNIVFF"/>
<gene>
    <name evidence="2" type="ORF">ZOSMA_11G01150</name>
</gene>
<dbReference type="SUPFAM" id="SSF50386">
    <property type="entry name" value="STI-like"/>
    <property type="match status" value="1"/>
</dbReference>
<dbReference type="PANTHER" id="PTHR33107:SF5">
    <property type="entry name" value="KUNITZ TRYPSIN INHIBITOR 5"/>
    <property type="match status" value="1"/>
</dbReference>
<evidence type="ECO:0000313" key="3">
    <source>
        <dbReference type="Proteomes" id="UP000036987"/>
    </source>
</evidence>
<dbReference type="Gene3D" id="2.80.10.50">
    <property type="match status" value="1"/>
</dbReference>
<keyword evidence="3" id="KW-1185">Reference proteome</keyword>
<proteinExistence type="predicted"/>
<reference evidence="3" key="1">
    <citation type="journal article" date="2016" name="Nature">
        <title>The genome of the seagrass Zostera marina reveals angiosperm adaptation to the sea.</title>
        <authorList>
            <person name="Olsen J.L."/>
            <person name="Rouze P."/>
            <person name="Verhelst B."/>
            <person name="Lin Y.-C."/>
            <person name="Bayer T."/>
            <person name="Collen J."/>
            <person name="Dattolo E."/>
            <person name="De Paoli E."/>
            <person name="Dittami S."/>
            <person name="Maumus F."/>
            <person name="Michel G."/>
            <person name="Kersting A."/>
            <person name="Lauritano C."/>
            <person name="Lohaus R."/>
            <person name="Toepel M."/>
            <person name="Tonon T."/>
            <person name="Vanneste K."/>
            <person name="Amirebrahimi M."/>
            <person name="Brakel J."/>
            <person name="Bostroem C."/>
            <person name="Chovatia M."/>
            <person name="Grimwood J."/>
            <person name="Jenkins J.W."/>
            <person name="Jueterbock A."/>
            <person name="Mraz A."/>
            <person name="Stam W.T."/>
            <person name="Tice H."/>
            <person name="Bornberg-Bauer E."/>
            <person name="Green P.J."/>
            <person name="Pearson G.A."/>
            <person name="Procaccini G."/>
            <person name="Duarte C.M."/>
            <person name="Schmutz J."/>
            <person name="Reusch T.B.H."/>
            <person name="Van de Peer Y."/>
        </authorList>
    </citation>
    <scope>NUCLEOTIDE SEQUENCE [LARGE SCALE GENOMIC DNA]</scope>
    <source>
        <strain evidence="3">cv. Finnish</strain>
    </source>
</reference>
<dbReference type="AlphaFoldDB" id="A0A0K9Q3K0"/>
<comment type="caution">
    <text evidence="2">The sequence shown here is derived from an EMBL/GenBank/DDBJ whole genome shotgun (WGS) entry which is preliminary data.</text>
</comment>
<dbReference type="SMART" id="SM00452">
    <property type="entry name" value="STI"/>
    <property type="match status" value="1"/>
</dbReference>
<dbReference type="PROSITE" id="PS00283">
    <property type="entry name" value="SOYBEAN_KUNITZ"/>
    <property type="match status" value="1"/>
</dbReference>
<keyword evidence="1" id="KW-0732">Signal</keyword>
<feature type="signal peptide" evidence="1">
    <location>
        <begin position="1"/>
        <end position="20"/>
    </location>
</feature>
<organism evidence="2 3">
    <name type="scientific">Zostera marina</name>
    <name type="common">Eelgrass</name>
    <dbReference type="NCBI Taxonomy" id="29655"/>
    <lineage>
        <taxon>Eukaryota</taxon>
        <taxon>Viridiplantae</taxon>
        <taxon>Streptophyta</taxon>
        <taxon>Embryophyta</taxon>
        <taxon>Tracheophyta</taxon>
        <taxon>Spermatophyta</taxon>
        <taxon>Magnoliopsida</taxon>
        <taxon>Liliopsida</taxon>
        <taxon>Zosteraceae</taxon>
        <taxon>Zostera</taxon>
    </lineage>
</organism>
<dbReference type="OrthoDB" id="1918435at2759"/>
<dbReference type="GO" id="GO:0004866">
    <property type="term" value="F:endopeptidase inhibitor activity"/>
    <property type="evidence" value="ECO:0007669"/>
    <property type="project" value="InterPro"/>
</dbReference>
<dbReference type="PANTHER" id="PTHR33107">
    <property type="entry name" value="KUNITZ TRYPSIN INHIBITOR 2"/>
    <property type="match status" value="1"/>
</dbReference>
<feature type="chain" id="PRO_5005528521" evidence="1">
    <location>
        <begin position="21"/>
        <end position="214"/>
    </location>
</feature>
<dbReference type="EMBL" id="LFYR01000216">
    <property type="protein sequence ID" value="KMZ75087.1"/>
    <property type="molecule type" value="Genomic_DNA"/>
</dbReference>
<protein>
    <submittedName>
        <fullName evidence="2">Uncharacterized protein</fullName>
    </submittedName>
</protein>
<sequence length="214" mass="23241">MLALTITTLFLLSSASPTLGKRKITPVPVLDVDGKPLQAVDEYYVIPAEDAGMAGGIGLGKLKTTCEINVAEDFTPEGIKTNGISVRFFPANSNDTVVSLSSDVNVVLSWKKSVCGKSPVWKLGGYETTSGKWFVVVGGEVGFPSTSTLSNWFKIGKFDDDEKTERYKFFYCPHICKYCKVVCGDIGVVGNDGLKRLLGISHVPATFVFKRKKI</sequence>
<dbReference type="PRINTS" id="PR00291">
    <property type="entry name" value="KUNITZINHBTR"/>
</dbReference>
<evidence type="ECO:0000256" key="1">
    <source>
        <dbReference type="SAM" id="SignalP"/>
    </source>
</evidence>